<evidence type="ECO:0000313" key="3">
    <source>
        <dbReference type="Proteomes" id="UP000291116"/>
    </source>
</evidence>
<keyword evidence="1" id="KW-0812">Transmembrane</keyword>
<feature type="transmembrane region" description="Helical" evidence="1">
    <location>
        <begin position="34"/>
        <end position="67"/>
    </location>
</feature>
<sequence>MQTQISKETDNLIDTQDGWYGRNDPRPLTRGKRIFIRTILIVLSPIVLALFLLYVAFTAALLCVVTVNDYQIKSSKVLSYENWWRAPGKMLRVKETGDSSSDIVISADMVNDDGELDTGKNTSLRKSIECTLGEHLRKGPHGPGIAADEDRDRPHYLLHGWPEPFDPAGDELWCTHARTATWAAIYSWSVRLRPGGFLKNWNQAIDLETAPEVFGYVYLFEIGNPDFYDKDRIARVGALAANAPDHTPETENKVFARYNYGHVKYMGDFPEGDPDAYVFKGEKVMSEARLRLLHTYRVINPNYA</sequence>
<protein>
    <submittedName>
        <fullName evidence="2">Uncharacterized protein</fullName>
    </submittedName>
</protein>
<gene>
    <name evidence="2" type="ORF">PSNMU_V1.4_AUG-EV-PASAV3_0012380</name>
</gene>
<organism evidence="2 3">
    <name type="scientific">Pseudo-nitzschia multistriata</name>
    <dbReference type="NCBI Taxonomy" id="183589"/>
    <lineage>
        <taxon>Eukaryota</taxon>
        <taxon>Sar</taxon>
        <taxon>Stramenopiles</taxon>
        <taxon>Ochrophyta</taxon>
        <taxon>Bacillariophyta</taxon>
        <taxon>Bacillariophyceae</taxon>
        <taxon>Bacillariophycidae</taxon>
        <taxon>Bacillariales</taxon>
        <taxon>Bacillariaceae</taxon>
        <taxon>Pseudo-nitzschia</taxon>
    </lineage>
</organism>
<name>A0A448YXK5_9STRA</name>
<keyword evidence="1" id="KW-0472">Membrane</keyword>
<keyword evidence="3" id="KW-1185">Reference proteome</keyword>
<accession>A0A448YXK5</accession>
<keyword evidence="1" id="KW-1133">Transmembrane helix</keyword>
<reference evidence="2 3" key="1">
    <citation type="submission" date="2019-01" db="EMBL/GenBank/DDBJ databases">
        <authorList>
            <person name="Ferrante I. M."/>
        </authorList>
    </citation>
    <scope>NUCLEOTIDE SEQUENCE [LARGE SCALE GENOMIC DNA]</scope>
    <source>
        <strain evidence="2 3">B856</strain>
    </source>
</reference>
<evidence type="ECO:0000256" key="1">
    <source>
        <dbReference type="SAM" id="Phobius"/>
    </source>
</evidence>
<dbReference type="EMBL" id="CAACVS010000031">
    <property type="protein sequence ID" value="VEU34528.1"/>
    <property type="molecule type" value="Genomic_DNA"/>
</dbReference>
<dbReference type="AlphaFoldDB" id="A0A448YXK5"/>
<evidence type="ECO:0000313" key="2">
    <source>
        <dbReference type="EMBL" id="VEU34528.1"/>
    </source>
</evidence>
<dbReference type="Proteomes" id="UP000291116">
    <property type="component" value="Unassembled WGS sequence"/>
</dbReference>
<proteinExistence type="predicted"/>